<dbReference type="AlphaFoldDB" id="H5TKU0"/>
<dbReference type="STRING" id="1108044.GOOTI_093_00250"/>
<keyword evidence="3" id="KW-1185">Reference proteome</keyword>
<dbReference type="Proteomes" id="UP000005038">
    <property type="component" value="Unassembled WGS sequence"/>
</dbReference>
<feature type="region of interest" description="Disordered" evidence="1">
    <location>
        <begin position="186"/>
        <end position="216"/>
    </location>
</feature>
<organism evidence="2 3">
    <name type="scientific">Gordonia otitidis (strain DSM 44809 / CCUG 52243 / JCM 12355 / NBRC 100426 / IFM 10032)</name>
    <dbReference type="NCBI Taxonomy" id="1108044"/>
    <lineage>
        <taxon>Bacteria</taxon>
        <taxon>Bacillati</taxon>
        <taxon>Actinomycetota</taxon>
        <taxon>Actinomycetes</taxon>
        <taxon>Mycobacteriales</taxon>
        <taxon>Gordoniaceae</taxon>
        <taxon>Gordonia</taxon>
    </lineage>
</organism>
<protein>
    <recommendedName>
        <fullName evidence="4">Condensation domain-containing protein</fullName>
    </recommendedName>
</protein>
<name>H5TKU0_GORO1</name>
<dbReference type="EMBL" id="BAFB01000093">
    <property type="protein sequence ID" value="GAB34098.1"/>
    <property type="molecule type" value="Genomic_DNA"/>
</dbReference>
<accession>H5TKU0</accession>
<reference evidence="2" key="1">
    <citation type="submission" date="2012-02" db="EMBL/GenBank/DDBJ databases">
        <title>Whole genome shotgun sequence of Gordonia otitidis NBRC 100426.</title>
        <authorList>
            <person name="Yoshida I."/>
            <person name="Hosoyama A."/>
            <person name="Tsuchikane K."/>
            <person name="Katsumata H."/>
            <person name="Yamazaki S."/>
            <person name="Fujita N."/>
        </authorList>
    </citation>
    <scope>NUCLEOTIDE SEQUENCE [LARGE SCALE GENOMIC DNA]</scope>
    <source>
        <strain evidence="2">NBRC 100426</strain>
    </source>
</reference>
<comment type="caution">
    <text evidence="2">The sequence shown here is derived from an EMBL/GenBank/DDBJ whole genome shotgun (WGS) entry which is preliminary data.</text>
</comment>
<evidence type="ECO:0000256" key="1">
    <source>
        <dbReference type="SAM" id="MobiDB-lite"/>
    </source>
</evidence>
<gene>
    <name evidence="2" type="ORF">GOOTI_093_00250</name>
</gene>
<evidence type="ECO:0000313" key="3">
    <source>
        <dbReference type="Proteomes" id="UP000005038"/>
    </source>
</evidence>
<sequence length="441" mass="46773">MSRLADEDSTYWLLDRGLGWSVVLQLVWEIPGPLDPAVVSAFADSLSRGVLHRRVVAPRVPGARPSWVSADGVLAPVLDSARVASSDTHRWATYVLAEVQLDAQGGRCWQVRAAVTESGDTLLSLCALHLVTDGRGLITAARRALASDGGETVAERSAAQPPTLVADGLDVVRQVRASTVGVARALRHRRGTSDPVGDPRPQRSTPASRARSAEPRWATVTVSASEWDAVAARHGGTPNALFIAVVTGLLRSGGYAPMGVPLKVGVPVDRRNGTDDDRANATAGVSVLLTDDPAPGEDLSRIRRACKEAYTRLANGTRAPTAHLHPLVWLLPTRLLVSAASAGSGMPDAVVSNLGDVDDAVLRVGGHRARRLAFRGTAQGVDPAGDHRFGDGVQSWSLRTSEHVTFSVLAFDESVFADEHSLRALLAEELAAWGLTTSDIW</sequence>
<proteinExistence type="predicted"/>
<evidence type="ECO:0008006" key="4">
    <source>
        <dbReference type="Google" id="ProtNLM"/>
    </source>
</evidence>
<evidence type="ECO:0000313" key="2">
    <source>
        <dbReference type="EMBL" id="GAB34098.1"/>
    </source>
</evidence>